<evidence type="ECO:0000313" key="1">
    <source>
        <dbReference type="EMBL" id="CAK5106018.1"/>
    </source>
</evidence>
<reference evidence="1" key="1">
    <citation type="submission" date="2023-11" db="EMBL/GenBank/DDBJ databases">
        <authorList>
            <person name="Poullet M."/>
        </authorList>
    </citation>
    <scope>NUCLEOTIDE SEQUENCE</scope>
    <source>
        <strain evidence="1">E1834</strain>
    </source>
</reference>
<sequence>MTQRPGSKTTTLIAYHISPFWFFDFVEFHFCDAPFSSFAIFVFRFLYFLFFAFRPSN</sequence>
<accession>A0ACB1AY67</accession>
<protein>
    <submittedName>
        <fullName evidence="1">Uncharacterized protein</fullName>
    </submittedName>
</protein>
<dbReference type="Proteomes" id="UP001497535">
    <property type="component" value="Unassembled WGS sequence"/>
</dbReference>
<evidence type="ECO:0000313" key="2">
    <source>
        <dbReference type="Proteomes" id="UP001497535"/>
    </source>
</evidence>
<gene>
    <name evidence="1" type="ORF">MENTE1834_LOCUS43370</name>
</gene>
<organism evidence="1 2">
    <name type="scientific">Meloidogyne enterolobii</name>
    <name type="common">Root-knot nematode worm</name>
    <name type="synonym">Meloidogyne mayaguensis</name>
    <dbReference type="NCBI Taxonomy" id="390850"/>
    <lineage>
        <taxon>Eukaryota</taxon>
        <taxon>Metazoa</taxon>
        <taxon>Ecdysozoa</taxon>
        <taxon>Nematoda</taxon>
        <taxon>Chromadorea</taxon>
        <taxon>Rhabditida</taxon>
        <taxon>Tylenchina</taxon>
        <taxon>Tylenchomorpha</taxon>
        <taxon>Tylenchoidea</taxon>
        <taxon>Meloidogynidae</taxon>
        <taxon>Meloidogyninae</taxon>
        <taxon>Meloidogyne</taxon>
    </lineage>
</organism>
<proteinExistence type="predicted"/>
<dbReference type="EMBL" id="CAVMJV010000121">
    <property type="protein sequence ID" value="CAK5106018.1"/>
    <property type="molecule type" value="Genomic_DNA"/>
</dbReference>
<comment type="caution">
    <text evidence="1">The sequence shown here is derived from an EMBL/GenBank/DDBJ whole genome shotgun (WGS) entry which is preliminary data.</text>
</comment>
<name>A0ACB1AY67_MELEN</name>
<keyword evidence="2" id="KW-1185">Reference proteome</keyword>